<sequence>MTQRYNLRDRERDSSEMNGDGAENLQALGVADSDAGGQRSGTSDTASEQQLALLQLQLKIAEAETEKQRLMLESQRLRAREGAEPNDGGSPMPNQEALVPMWFEDVEATLDSFDVPAEWWAGLVLPQLSERAGGLLCRLTTEERKECPSVRRIFTTLVLPRTTNHRRGNNNRALVRKVNTEASFFNQRLRQFCRRSTHVFYVDHGFEFLPGRRVLAADGLHTSFEGRALLASHIEDISFGEKRYTRSEWNDPTVAEAAAMETTEISLTNQEEFPRLPPPPPHPAPSLPHGPVTSGFTSRTNEFAATDVSRNPAAPSQPRKAPSQHNYSLRSIASSSCNSEE</sequence>
<evidence type="ECO:0000313" key="1">
    <source>
        <dbReference type="EMBL" id="KAH6932207.1"/>
    </source>
</evidence>
<evidence type="ECO:0000313" key="2">
    <source>
        <dbReference type="Proteomes" id="UP000821845"/>
    </source>
</evidence>
<accession>A0ACB7SAR0</accession>
<reference evidence="1" key="1">
    <citation type="submission" date="2020-05" db="EMBL/GenBank/DDBJ databases">
        <title>Large-scale comparative analyses of tick genomes elucidate their genetic diversity and vector capacities.</title>
        <authorList>
            <person name="Jia N."/>
            <person name="Wang J."/>
            <person name="Shi W."/>
            <person name="Du L."/>
            <person name="Sun Y."/>
            <person name="Zhan W."/>
            <person name="Jiang J."/>
            <person name="Wang Q."/>
            <person name="Zhang B."/>
            <person name="Ji P."/>
            <person name="Sakyi L.B."/>
            <person name="Cui X."/>
            <person name="Yuan T."/>
            <person name="Jiang B."/>
            <person name="Yang W."/>
            <person name="Lam T.T.-Y."/>
            <person name="Chang Q."/>
            <person name="Ding S."/>
            <person name="Wang X."/>
            <person name="Zhu J."/>
            <person name="Ruan X."/>
            <person name="Zhao L."/>
            <person name="Wei J."/>
            <person name="Que T."/>
            <person name="Du C."/>
            <person name="Cheng J."/>
            <person name="Dai P."/>
            <person name="Han X."/>
            <person name="Huang E."/>
            <person name="Gao Y."/>
            <person name="Liu J."/>
            <person name="Shao H."/>
            <person name="Ye R."/>
            <person name="Li L."/>
            <person name="Wei W."/>
            <person name="Wang X."/>
            <person name="Wang C."/>
            <person name="Yang T."/>
            <person name="Huo Q."/>
            <person name="Li W."/>
            <person name="Guo W."/>
            <person name="Chen H."/>
            <person name="Zhou L."/>
            <person name="Ni X."/>
            <person name="Tian J."/>
            <person name="Zhou Y."/>
            <person name="Sheng Y."/>
            <person name="Liu T."/>
            <person name="Pan Y."/>
            <person name="Xia L."/>
            <person name="Li J."/>
            <person name="Zhao F."/>
            <person name="Cao W."/>
        </authorList>
    </citation>
    <scope>NUCLEOTIDE SEQUENCE</scope>
    <source>
        <strain evidence="1">Hyas-2018</strain>
    </source>
</reference>
<comment type="caution">
    <text evidence="1">The sequence shown here is derived from an EMBL/GenBank/DDBJ whole genome shotgun (WGS) entry which is preliminary data.</text>
</comment>
<dbReference type="Proteomes" id="UP000821845">
    <property type="component" value="Chromosome 4"/>
</dbReference>
<name>A0ACB7SAR0_HYAAI</name>
<gene>
    <name evidence="1" type="ORF">HPB50_003701</name>
</gene>
<protein>
    <submittedName>
        <fullName evidence="1">Uncharacterized protein</fullName>
    </submittedName>
</protein>
<proteinExistence type="predicted"/>
<keyword evidence="2" id="KW-1185">Reference proteome</keyword>
<dbReference type="EMBL" id="CM023484">
    <property type="protein sequence ID" value="KAH6932207.1"/>
    <property type="molecule type" value="Genomic_DNA"/>
</dbReference>
<organism evidence="1 2">
    <name type="scientific">Hyalomma asiaticum</name>
    <name type="common">Tick</name>
    <dbReference type="NCBI Taxonomy" id="266040"/>
    <lineage>
        <taxon>Eukaryota</taxon>
        <taxon>Metazoa</taxon>
        <taxon>Ecdysozoa</taxon>
        <taxon>Arthropoda</taxon>
        <taxon>Chelicerata</taxon>
        <taxon>Arachnida</taxon>
        <taxon>Acari</taxon>
        <taxon>Parasitiformes</taxon>
        <taxon>Ixodida</taxon>
        <taxon>Ixodoidea</taxon>
        <taxon>Ixodidae</taxon>
        <taxon>Hyalomminae</taxon>
        <taxon>Hyalomma</taxon>
    </lineage>
</organism>